<feature type="region of interest" description="Disordered" evidence="1">
    <location>
        <begin position="1"/>
        <end position="47"/>
    </location>
</feature>
<dbReference type="Proteomes" id="UP001383192">
    <property type="component" value="Unassembled WGS sequence"/>
</dbReference>
<reference evidence="2 3" key="1">
    <citation type="submission" date="2024-01" db="EMBL/GenBank/DDBJ databases">
        <title>A draft genome for a cacao thread blight-causing isolate of Paramarasmius palmivorus.</title>
        <authorList>
            <person name="Baruah I.K."/>
            <person name="Bukari Y."/>
            <person name="Amoako-Attah I."/>
            <person name="Meinhardt L.W."/>
            <person name="Bailey B.A."/>
            <person name="Cohen S.P."/>
        </authorList>
    </citation>
    <scope>NUCLEOTIDE SEQUENCE [LARGE SCALE GENOMIC DNA]</scope>
    <source>
        <strain evidence="2 3">GH-12</strain>
    </source>
</reference>
<name>A0AAW0DB41_9AGAR</name>
<evidence type="ECO:0000313" key="3">
    <source>
        <dbReference type="Proteomes" id="UP001383192"/>
    </source>
</evidence>
<feature type="compositionally biased region" description="Basic and acidic residues" evidence="1">
    <location>
        <begin position="16"/>
        <end position="27"/>
    </location>
</feature>
<evidence type="ECO:0000313" key="2">
    <source>
        <dbReference type="EMBL" id="KAK7049452.1"/>
    </source>
</evidence>
<keyword evidence="3" id="KW-1185">Reference proteome</keyword>
<gene>
    <name evidence="2" type="ORF">VNI00_006059</name>
</gene>
<evidence type="ECO:0000256" key="1">
    <source>
        <dbReference type="SAM" id="MobiDB-lite"/>
    </source>
</evidence>
<organism evidence="2 3">
    <name type="scientific">Paramarasmius palmivorus</name>
    <dbReference type="NCBI Taxonomy" id="297713"/>
    <lineage>
        <taxon>Eukaryota</taxon>
        <taxon>Fungi</taxon>
        <taxon>Dikarya</taxon>
        <taxon>Basidiomycota</taxon>
        <taxon>Agaricomycotina</taxon>
        <taxon>Agaricomycetes</taxon>
        <taxon>Agaricomycetidae</taxon>
        <taxon>Agaricales</taxon>
        <taxon>Marasmiineae</taxon>
        <taxon>Marasmiaceae</taxon>
        <taxon>Paramarasmius</taxon>
    </lineage>
</organism>
<proteinExistence type="predicted"/>
<protein>
    <submittedName>
        <fullName evidence="2">Uncharacterized protein</fullName>
    </submittedName>
</protein>
<dbReference type="AlphaFoldDB" id="A0AAW0DB41"/>
<comment type="caution">
    <text evidence="2">The sequence shown here is derived from an EMBL/GenBank/DDBJ whole genome shotgun (WGS) entry which is preliminary data.</text>
</comment>
<dbReference type="EMBL" id="JAYKXP010000017">
    <property type="protein sequence ID" value="KAK7049452.1"/>
    <property type="molecule type" value="Genomic_DNA"/>
</dbReference>
<sequence>MNRYRDEGASLEEATDYGKRAEERLRAGAEPANKGHGAGPSSEDERRAWSADSKKTLALFLHPAHHVQSSPLILQQSHLVHRSRAVSSSDSIISKTWELSRRNPVLMVWWTFFNSNFWRCHFRIQFAKILLGINSSTLRSFMLRSSLDHRDKPRIFTGDLAIVDKDRVTAHKPVLNQADGADERELSPYMPIDVTGLHLSPLCYPAWSYRQCSFVWRVVNDHTRAGLNAGILCEAV</sequence>
<accession>A0AAW0DB41</accession>